<proteinExistence type="predicted"/>
<accession>A0ABT9EC23</accession>
<evidence type="ECO:0000313" key="1">
    <source>
        <dbReference type="EMBL" id="MDO9713585.1"/>
    </source>
</evidence>
<comment type="caution">
    <text evidence="1">The sequence shown here is derived from an EMBL/GenBank/DDBJ whole genome shotgun (WGS) entry which is preliminary data.</text>
</comment>
<evidence type="ECO:0000313" key="2">
    <source>
        <dbReference type="Proteomes" id="UP001243009"/>
    </source>
</evidence>
<keyword evidence="2" id="KW-1185">Reference proteome</keyword>
<organism evidence="1 2">
    <name type="scientific">Paracraurococcus lichenis</name>
    <dbReference type="NCBI Taxonomy" id="3064888"/>
    <lineage>
        <taxon>Bacteria</taxon>
        <taxon>Pseudomonadati</taxon>
        <taxon>Pseudomonadota</taxon>
        <taxon>Alphaproteobacteria</taxon>
        <taxon>Acetobacterales</taxon>
        <taxon>Roseomonadaceae</taxon>
        <taxon>Paracraurococcus</taxon>
    </lineage>
</organism>
<dbReference type="Proteomes" id="UP001243009">
    <property type="component" value="Unassembled WGS sequence"/>
</dbReference>
<protein>
    <submittedName>
        <fullName evidence="1">Uncharacterized protein</fullName>
    </submittedName>
</protein>
<dbReference type="RefSeq" id="WP_305108441.1">
    <property type="nucleotide sequence ID" value="NZ_JAUTWS010000103.1"/>
</dbReference>
<name>A0ABT9EC23_9PROT</name>
<sequence>MRNARRRWSRWGTPWPIACQAMGVLSTALFRAMSRLLYLEQPVPWRAADHALALARADKSGKSDLARWILAIPTALEQRAREVASHRSGQAAINTAPTDDAWPLENRRLPPIIAIEAEDIAAAEAGREPHF</sequence>
<dbReference type="EMBL" id="JAUTWS010000103">
    <property type="protein sequence ID" value="MDO9713585.1"/>
    <property type="molecule type" value="Genomic_DNA"/>
</dbReference>
<gene>
    <name evidence="1" type="ORF">Q7A36_35025</name>
</gene>
<reference evidence="1 2" key="1">
    <citation type="submission" date="2023-08" db="EMBL/GenBank/DDBJ databases">
        <title>The draft genome sequence of Paracraurococcus sp. LOR1-02.</title>
        <authorList>
            <person name="Kingkaew E."/>
            <person name="Tanasupawat S."/>
        </authorList>
    </citation>
    <scope>NUCLEOTIDE SEQUENCE [LARGE SCALE GENOMIC DNA]</scope>
    <source>
        <strain evidence="1 2">LOR1-02</strain>
    </source>
</reference>